<keyword evidence="2" id="KW-1185">Reference proteome</keyword>
<organism evidence="1 2">
    <name type="scientific">Halosimplex rubrum</name>
    <dbReference type="NCBI Taxonomy" id="869889"/>
    <lineage>
        <taxon>Archaea</taxon>
        <taxon>Methanobacteriati</taxon>
        <taxon>Methanobacteriota</taxon>
        <taxon>Stenosarchaea group</taxon>
        <taxon>Halobacteria</taxon>
        <taxon>Halobacteriales</taxon>
        <taxon>Haloarculaceae</taxon>
        <taxon>Halosimplex</taxon>
    </lineage>
</organism>
<dbReference type="OrthoDB" id="322138at2157"/>
<dbReference type="KEGG" id="hrr:HZS55_16370"/>
<dbReference type="EMBL" id="CP058910">
    <property type="protein sequence ID" value="QLH78768.1"/>
    <property type="molecule type" value="Genomic_DNA"/>
</dbReference>
<proteinExistence type="predicted"/>
<protein>
    <submittedName>
        <fullName evidence="1">Uncharacterized protein</fullName>
    </submittedName>
</protein>
<dbReference type="AlphaFoldDB" id="A0A7D5T1B4"/>
<dbReference type="Proteomes" id="UP000509667">
    <property type="component" value="Chromosome"/>
</dbReference>
<evidence type="ECO:0000313" key="1">
    <source>
        <dbReference type="EMBL" id="QLH78768.1"/>
    </source>
</evidence>
<dbReference type="RefSeq" id="WP_179908646.1">
    <property type="nucleotide sequence ID" value="NZ_CP058910.1"/>
</dbReference>
<evidence type="ECO:0000313" key="2">
    <source>
        <dbReference type="Proteomes" id="UP000509667"/>
    </source>
</evidence>
<dbReference type="GeneID" id="56079471"/>
<accession>A0A7D5T1B4</accession>
<reference evidence="1 2" key="1">
    <citation type="submission" date="2020-07" db="EMBL/GenBank/DDBJ databases">
        <title>Halosimplex pelagicum sp. nov. and Halosimplex rubrum sp. nov., isolated from salted brown alga Laminaria, and emended description of the genus Halosimplex.</title>
        <authorList>
            <person name="Cui H."/>
        </authorList>
    </citation>
    <scope>NUCLEOTIDE SEQUENCE [LARGE SCALE GENOMIC DNA]</scope>
    <source>
        <strain evidence="1 2">R27</strain>
    </source>
</reference>
<sequence>MTTDGGAQAEADWSPTHEVVCRGDAADAVAADTRLAAVACEFGDEARLTMSTGDVSDRSPRTQRILDGEFDRLPDDATDGADPTWRATLPGGTDALVRALTVADPEAEGPLGEARWRVWDVSSVEIRRGGRSIYRSVPHHERFELDATAAPELVDSARERLADCPCAVVPTGPVATWADAGEVNHRAIRFETGSGASLAHVRRVAVDRERREVVVDWEPLGERVGREPSRALRAALRTFTWAVDRFGSSEGPPRRVSFADEATVRRVVGALETVRERVGYDFEIVEV</sequence>
<gene>
    <name evidence="1" type="ORF">HZS55_16370</name>
</gene>
<name>A0A7D5T1B4_9EURY</name>